<dbReference type="InterPro" id="IPR002734">
    <property type="entry name" value="RibDG_C"/>
</dbReference>
<dbReference type="GO" id="GO:0009231">
    <property type="term" value="P:riboflavin biosynthetic process"/>
    <property type="evidence" value="ECO:0007669"/>
    <property type="project" value="InterPro"/>
</dbReference>
<reference evidence="2 3" key="1">
    <citation type="submission" date="2016-10" db="EMBL/GenBank/DDBJ databases">
        <authorList>
            <person name="Varghese N."/>
            <person name="Submissions S."/>
        </authorList>
    </citation>
    <scope>NUCLEOTIDE SEQUENCE [LARGE SCALE GENOMIC DNA]</scope>
    <source>
        <strain evidence="2 3">DSM 18839</strain>
    </source>
</reference>
<gene>
    <name evidence="2" type="ORF">SAMN05660686_01889</name>
</gene>
<dbReference type="OrthoDB" id="9782335at2"/>
<evidence type="ECO:0000313" key="3">
    <source>
        <dbReference type="Proteomes" id="UP000198615"/>
    </source>
</evidence>
<accession>A0A8G2BJK7</accession>
<proteinExistence type="predicted"/>
<sequence>MAEATFRLYMATSLDGYVADAEGGIDWLNDYETGVDYGTEAFMAEIDTLIMGRATYDQVIGFGAWPYAGKRVFVLTSRPIDDAPQGVEGTSDLAGLIVELREDGAQVWIVGGPAAVEGCRAMGALDTVELFVMPVLLGAGIPLFAGEAEALGLHLVSVDAYETGAVSLKYEVE</sequence>
<name>A0A8G2BJK7_9PROT</name>
<keyword evidence="3" id="KW-1185">Reference proteome</keyword>
<dbReference type="SUPFAM" id="SSF53597">
    <property type="entry name" value="Dihydrofolate reductase-like"/>
    <property type="match status" value="1"/>
</dbReference>
<dbReference type="InterPro" id="IPR050765">
    <property type="entry name" value="Riboflavin_Biosynth_HTPR"/>
</dbReference>
<dbReference type="EMBL" id="FNBW01000005">
    <property type="protein sequence ID" value="SDF64203.1"/>
    <property type="molecule type" value="Genomic_DNA"/>
</dbReference>
<dbReference type="InterPro" id="IPR024072">
    <property type="entry name" value="DHFR-like_dom_sf"/>
</dbReference>
<evidence type="ECO:0000259" key="1">
    <source>
        <dbReference type="Pfam" id="PF01872"/>
    </source>
</evidence>
<dbReference type="AlphaFoldDB" id="A0A8G2BJK7"/>
<dbReference type="GO" id="GO:0008703">
    <property type="term" value="F:5-amino-6-(5-phosphoribosylamino)uracil reductase activity"/>
    <property type="evidence" value="ECO:0007669"/>
    <property type="project" value="InterPro"/>
</dbReference>
<dbReference type="PANTHER" id="PTHR38011">
    <property type="entry name" value="DIHYDROFOLATE REDUCTASE FAMILY PROTEIN (AFU_ORTHOLOGUE AFUA_8G06820)"/>
    <property type="match status" value="1"/>
</dbReference>
<dbReference type="Pfam" id="PF01872">
    <property type="entry name" value="RibD_C"/>
    <property type="match status" value="1"/>
</dbReference>
<evidence type="ECO:0000313" key="2">
    <source>
        <dbReference type="EMBL" id="SDF64203.1"/>
    </source>
</evidence>
<dbReference type="Gene3D" id="3.40.430.10">
    <property type="entry name" value="Dihydrofolate Reductase, subunit A"/>
    <property type="match status" value="1"/>
</dbReference>
<organism evidence="2 3">
    <name type="scientific">Thalassobaculum litoreum DSM 18839</name>
    <dbReference type="NCBI Taxonomy" id="1123362"/>
    <lineage>
        <taxon>Bacteria</taxon>
        <taxon>Pseudomonadati</taxon>
        <taxon>Pseudomonadota</taxon>
        <taxon>Alphaproteobacteria</taxon>
        <taxon>Rhodospirillales</taxon>
        <taxon>Thalassobaculaceae</taxon>
        <taxon>Thalassobaculum</taxon>
    </lineage>
</organism>
<dbReference type="RefSeq" id="WP_093149847.1">
    <property type="nucleotide sequence ID" value="NZ_FNBW01000005.1"/>
</dbReference>
<dbReference type="PANTHER" id="PTHR38011:SF11">
    <property type="entry name" value="2,5-DIAMINO-6-RIBOSYLAMINO-4(3H)-PYRIMIDINONE 5'-PHOSPHATE REDUCTASE"/>
    <property type="match status" value="1"/>
</dbReference>
<comment type="caution">
    <text evidence="2">The sequence shown here is derived from an EMBL/GenBank/DDBJ whole genome shotgun (WGS) entry which is preliminary data.</text>
</comment>
<dbReference type="Proteomes" id="UP000198615">
    <property type="component" value="Unassembled WGS sequence"/>
</dbReference>
<protein>
    <submittedName>
        <fullName evidence="2">Dihydrofolate reductase</fullName>
    </submittedName>
</protein>
<feature type="domain" description="Bacterial bifunctional deaminase-reductase C-terminal" evidence="1">
    <location>
        <begin position="8"/>
        <end position="166"/>
    </location>
</feature>